<protein>
    <submittedName>
        <fullName evidence="1">Uncharacterized protein</fullName>
    </submittedName>
</protein>
<evidence type="ECO:0000313" key="1">
    <source>
        <dbReference type="EMBL" id="KAJ2982861.1"/>
    </source>
</evidence>
<gene>
    <name evidence="1" type="ORF">NQ176_g1108</name>
</gene>
<reference evidence="1" key="1">
    <citation type="submission" date="2022-08" db="EMBL/GenBank/DDBJ databases">
        <title>Genome Sequence of Lecanicillium fungicola.</title>
        <authorList>
            <person name="Buettner E."/>
        </authorList>
    </citation>
    <scope>NUCLEOTIDE SEQUENCE</scope>
    <source>
        <strain evidence="1">Babe33</strain>
    </source>
</reference>
<sequence>MDDHGLRAFAKAAAPPQLPQQNGNEQNQGEDDKSYQVYLERAFADPRFRTTLAQIFDKYDQKAARANEAIDPALCGIMVADDHGVGSAAHENIASTSNGFGHNENMPYHLDTIGDQHVQVGIAGTAEYQVDGLNDATGSNTSGFPAPPYVPNLAGNMHPNLLQDWYGNPFHVAGSHPSLWDGSGAHIHMPQIFTGANGPWMAPNGFAYDPAPWPAPVAQASQAVSTSEPPPPAQQTVLEGPQQLEKDSKAATEEESTDNCQDTQALDVVGQRRRPMQPRFSKNGKRLGRPPKSADTCTFGAPSTKNGNDSPAYDGEGEDNGGITAGIAPPADLGDDDKGATETDMDPRQAEAMLLKIQKQLIDRAVRRATMAEEQDDSAEGRRRSGREKKKVNFGEQVSWERVSAERRASYKIKMHLRALSVQARRERKKKEKDEAEQAAEEKRLADELAAAAAEEAAAEPSAPEDNPGGQEGATTLPSTIPDSQDTVTTLAIRTTPQKPQAKQIMRQTIKNHVNSVVHFEEDDDAPLNEEELSAFPVKKPIFSFPKKPTKPINSFLGENYMDTVYALSDDESPALLDSMKRISIRGKKNEAPNRVILPHARPASTSPERCLTNNENRNVEAPAVQTQVTKQFIASSVDSIIHVPQEPTLDIEEADLAAPELSALPIKQVQPAEASGATLLPGGDAHDSGIDISSEQAPSDQAQSLQGEIGRMKKAFPTAEMMFQDPDLMSAADLLDSLDVMSEAGDILSSPIAKWKPAELVTTTNDLPAVESAMPENYHWAPFVDEELDFGGMDVSEQEGKELPTVRDKTPDNQEVGPSEPTMGENSAKKNTQMKATLTEQLHPAKPSLIFVEQKFNIETLSDAKPSLPAKKLPEPSTRRHPLPQQGLPKKSKDRRLSSSRPKECRPKEHTPSTSIPKAPSPSFIAERSKLPSPSLSRASAPESRASSAKRASLSSSRRSLLSLVDGGSGVGTSRTETRAGRKNTSQKTLKFVQTATPTQPASSSLSREASSSFHRKTKPSSTDSSSLPRVSLGSFSTVFSREAPKSSKERKEAKERRRKSASNVAATATTTTAMPEAGAGTSAKRGTCGVDGYTCGRDFCFTCL</sequence>
<proteinExistence type="predicted"/>
<accession>A0ACC1NVG6</accession>
<comment type="caution">
    <text evidence="1">The sequence shown here is derived from an EMBL/GenBank/DDBJ whole genome shotgun (WGS) entry which is preliminary data.</text>
</comment>
<dbReference type="Proteomes" id="UP001143910">
    <property type="component" value="Unassembled WGS sequence"/>
</dbReference>
<dbReference type="EMBL" id="JANJQO010000054">
    <property type="protein sequence ID" value="KAJ2982861.1"/>
    <property type="molecule type" value="Genomic_DNA"/>
</dbReference>
<name>A0ACC1NVG6_9HYPO</name>
<evidence type="ECO:0000313" key="2">
    <source>
        <dbReference type="Proteomes" id="UP001143910"/>
    </source>
</evidence>
<organism evidence="1 2">
    <name type="scientific">Zarea fungicola</name>
    <dbReference type="NCBI Taxonomy" id="93591"/>
    <lineage>
        <taxon>Eukaryota</taxon>
        <taxon>Fungi</taxon>
        <taxon>Dikarya</taxon>
        <taxon>Ascomycota</taxon>
        <taxon>Pezizomycotina</taxon>
        <taxon>Sordariomycetes</taxon>
        <taxon>Hypocreomycetidae</taxon>
        <taxon>Hypocreales</taxon>
        <taxon>Cordycipitaceae</taxon>
        <taxon>Zarea</taxon>
    </lineage>
</organism>
<keyword evidence="2" id="KW-1185">Reference proteome</keyword>